<dbReference type="GO" id="GO:0016020">
    <property type="term" value="C:membrane"/>
    <property type="evidence" value="ECO:0007669"/>
    <property type="project" value="UniProtKB-SubCell"/>
</dbReference>
<sequence length="537" mass="60633">MTVLLALTPGLIFVFLWIWKIGSREAGLPPGPPTLPLLGNLHMFPKSLAHFKLTEWARKYGGIYSLKIGPGTAVVLTDVAAVKELMEKRSGSTADRPSMYVAELVTGGLQMALARYSDKWRILRRTAHAILTPQASLRHIPIQRAEAIQLLHDLRHHPEGFYTHIQRTANSIIMSVLYGKRSPRFETKQTTTFYKVLHDWEGILAPGATPPVDLIPILKYVPERWAKWKQMCAKTRRNQRDLYFGWLDETRDRLHSGNENGGYMEDVLKRQDELGLDREMTGYLGSSLTEAGSDTTAAYIHSLVLALVAFPEVQRKAQEEMDRVVGEHRMPTLEDLEEMPYLRAVILETHRFRPVTPLFIPHSAVNDEQYKGFRIPKGCTIFVNAWGIFHDPVLFEDPEMFVPERYLLTPNGTKPEVGLDASDLRPNFSFGVGRRSCPGIHVAQNSININAMNLIWAFNLSSPTDTNGNSISVDTFKYQTGLASGPSPFECKIATRSAKKAELIESEFVESTDTFLKFEHGLDAEDKQFVAEVRARR</sequence>
<dbReference type="EMBL" id="JAWWNJ010000007">
    <property type="protein sequence ID" value="KAK7052024.1"/>
    <property type="molecule type" value="Genomic_DNA"/>
</dbReference>
<protein>
    <submittedName>
        <fullName evidence="16">Cytochrome P450</fullName>
    </submittedName>
</protein>
<evidence type="ECO:0000313" key="16">
    <source>
        <dbReference type="EMBL" id="KAK7052024.1"/>
    </source>
</evidence>
<dbReference type="SUPFAM" id="SSF48264">
    <property type="entry name" value="Cytochrome P450"/>
    <property type="match status" value="1"/>
</dbReference>
<reference evidence="16 17" key="1">
    <citation type="journal article" date="2024" name="J Genomics">
        <title>Draft genome sequencing and assembly of Favolaschia claudopus CIRM-BRFM 2984 isolated from oak limbs.</title>
        <authorList>
            <person name="Navarro D."/>
            <person name="Drula E."/>
            <person name="Chaduli D."/>
            <person name="Cazenave R."/>
            <person name="Ahrendt S."/>
            <person name="Wang J."/>
            <person name="Lipzen A."/>
            <person name="Daum C."/>
            <person name="Barry K."/>
            <person name="Grigoriev I.V."/>
            <person name="Favel A."/>
            <person name="Rosso M.N."/>
            <person name="Martin F."/>
        </authorList>
    </citation>
    <scope>NUCLEOTIDE SEQUENCE [LARGE SCALE GENOMIC DNA]</scope>
    <source>
        <strain evidence="16 17">CIRM-BRFM 2984</strain>
    </source>
</reference>
<comment type="similarity">
    <text evidence="4 15">Belongs to the cytochrome P450 family.</text>
</comment>
<evidence type="ECO:0000256" key="2">
    <source>
        <dbReference type="ARBA" id="ARBA00004167"/>
    </source>
</evidence>
<evidence type="ECO:0000256" key="13">
    <source>
        <dbReference type="ARBA" id="ARBA00023180"/>
    </source>
</evidence>
<dbReference type="GO" id="GO:0005506">
    <property type="term" value="F:iron ion binding"/>
    <property type="evidence" value="ECO:0007669"/>
    <property type="project" value="InterPro"/>
</dbReference>
<evidence type="ECO:0000256" key="10">
    <source>
        <dbReference type="ARBA" id="ARBA00023004"/>
    </source>
</evidence>
<keyword evidence="17" id="KW-1185">Reference proteome</keyword>
<evidence type="ECO:0000313" key="17">
    <source>
        <dbReference type="Proteomes" id="UP001362999"/>
    </source>
</evidence>
<keyword evidence="6" id="KW-0812">Transmembrane</keyword>
<dbReference type="CDD" id="cd11065">
    <property type="entry name" value="CYP64-like"/>
    <property type="match status" value="1"/>
</dbReference>
<evidence type="ECO:0000256" key="9">
    <source>
        <dbReference type="ARBA" id="ARBA00023002"/>
    </source>
</evidence>
<evidence type="ECO:0000256" key="7">
    <source>
        <dbReference type="ARBA" id="ARBA00022723"/>
    </source>
</evidence>
<dbReference type="InterPro" id="IPR002401">
    <property type="entry name" value="Cyt_P450_E_grp-I"/>
</dbReference>
<organism evidence="16 17">
    <name type="scientific">Favolaschia claudopus</name>
    <dbReference type="NCBI Taxonomy" id="2862362"/>
    <lineage>
        <taxon>Eukaryota</taxon>
        <taxon>Fungi</taxon>
        <taxon>Dikarya</taxon>
        <taxon>Basidiomycota</taxon>
        <taxon>Agaricomycotina</taxon>
        <taxon>Agaricomycetes</taxon>
        <taxon>Agaricomycetidae</taxon>
        <taxon>Agaricales</taxon>
        <taxon>Marasmiineae</taxon>
        <taxon>Mycenaceae</taxon>
        <taxon>Favolaschia</taxon>
    </lineage>
</organism>
<evidence type="ECO:0000256" key="3">
    <source>
        <dbReference type="ARBA" id="ARBA00005179"/>
    </source>
</evidence>
<comment type="caution">
    <text evidence="16">The sequence shown here is derived from an EMBL/GenBank/DDBJ whole genome shotgun (WGS) entry which is preliminary data.</text>
</comment>
<dbReference type="PROSITE" id="PS00086">
    <property type="entry name" value="CYTOCHROME_P450"/>
    <property type="match status" value="1"/>
</dbReference>
<dbReference type="Proteomes" id="UP001362999">
    <property type="component" value="Unassembled WGS sequence"/>
</dbReference>
<evidence type="ECO:0000256" key="5">
    <source>
        <dbReference type="ARBA" id="ARBA00022617"/>
    </source>
</evidence>
<dbReference type="PANTHER" id="PTHR46300">
    <property type="entry name" value="P450, PUTATIVE (EUROFUNG)-RELATED-RELATED"/>
    <property type="match status" value="1"/>
</dbReference>
<dbReference type="PRINTS" id="PR00385">
    <property type="entry name" value="P450"/>
</dbReference>
<evidence type="ECO:0000256" key="14">
    <source>
        <dbReference type="PIRSR" id="PIRSR602401-1"/>
    </source>
</evidence>
<evidence type="ECO:0000256" key="8">
    <source>
        <dbReference type="ARBA" id="ARBA00022989"/>
    </source>
</evidence>
<evidence type="ECO:0000256" key="4">
    <source>
        <dbReference type="ARBA" id="ARBA00010617"/>
    </source>
</evidence>
<dbReference type="PRINTS" id="PR00463">
    <property type="entry name" value="EP450I"/>
</dbReference>
<evidence type="ECO:0000256" key="1">
    <source>
        <dbReference type="ARBA" id="ARBA00001971"/>
    </source>
</evidence>
<gene>
    <name evidence="16" type="ORF">R3P38DRAFT_1633399</name>
</gene>
<dbReference type="InterPro" id="IPR036396">
    <property type="entry name" value="Cyt_P450_sf"/>
</dbReference>
<comment type="cofactor">
    <cofactor evidence="1 14">
        <name>heme</name>
        <dbReference type="ChEBI" id="CHEBI:30413"/>
    </cofactor>
</comment>
<proteinExistence type="inferred from homology"/>
<keyword evidence="13" id="KW-0325">Glycoprotein</keyword>
<comment type="subcellular location">
    <subcellularLocation>
        <location evidence="2">Membrane</location>
        <topology evidence="2">Single-pass membrane protein</topology>
    </subcellularLocation>
</comment>
<keyword evidence="7 14" id="KW-0479">Metal-binding</keyword>
<evidence type="ECO:0000256" key="15">
    <source>
        <dbReference type="RuleBase" id="RU000461"/>
    </source>
</evidence>
<evidence type="ECO:0000256" key="12">
    <source>
        <dbReference type="ARBA" id="ARBA00023136"/>
    </source>
</evidence>
<dbReference type="GO" id="GO:0016705">
    <property type="term" value="F:oxidoreductase activity, acting on paired donors, with incorporation or reduction of molecular oxygen"/>
    <property type="evidence" value="ECO:0007669"/>
    <property type="project" value="InterPro"/>
</dbReference>
<dbReference type="InterPro" id="IPR050364">
    <property type="entry name" value="Cytochrome_P450_fung"/>
</dbReference>
<dbReference type="InterPro" id="IPR017972">
    <property type="entry name" value="Cyt_P450_CS"/>
</dbReference>
<feature type="binding site" description="axial binding residue" evidence="14">
    <location>
        <position position="437"/>
    </location>
    <ligand>
        <name>heme</name>
        <dbReference type="ChEBI" id="CHEBI:30413"/>
    </ligand>
    <ligandPart>
        <name>Fe</name>
        <dbReference type="ChEBI" id="CHEBI:18248"/>
    </ligandPart>
</feature>
<evidence type="ECO:0000256" key="6">
    <source>
        <dbReference type="ARBA" id="ARBA00022692"/>
    </source>
</evidence>
<keyword evidence="9 15" id="KW-0560">Oxidoreductase</keyword>
<dbReference type="AlphaFoldDB" id="A0AAW0DLR7"/>
<dbReference type="GO" id="GO:0020037">
    <property type="term" value="F:heme binding"/>
    <property type="evidence" value="ECO:0007669"/>
    <property type="project" value="InterPro"/>
</dbReference>
<evidence type="ECO:0000256" key="11">
    <source>
        <dbReference type="ARBA" id="ARBA00023033"/>
    </source>
</evidence>
<dbReference type="InterPro" id="IPR001128">
    <property type="entry name" value="Cyt_P450"/>
</dbReference>
<accession>A0AAW0DLR7</accession>
<dbReference type="Pfam" id="PF00067">
    <property type="entry name" value="p450"/>
    <property type="match status" value="1"/>
</dbReference>
<dbReference type="Gene3D" id="1.10.630.10">
    <property type="entry name" value="Cytochrome P450"/>
    <property type="match status" value="1"/>
</dbReference>
<keyword evidence="5 14" id="KW-0349">Heme</keyword>
<dbReference type="GO" id="GO:0004497">
    <property type="term" value="F:monooxygenase activity"/>
    <property type="evidence" value="ECO:0007669"/>
    <property type="project" value="UniProtKB-KW"/>
</dbReference>
<comment type="pathway">
    <text evidence="3">Secondary metabolite biosynthesis.</text>
</comment>
<keyword evidence="12" id="KW-0472">Membrane</keyword>
<name>A0AAW0DLR7_9AGAR</name>
<keyword evidence="8" id="KW-1133">Transmembrane helix</keyword>
<keyword evidence="11 15" id="KW-0503">Monooxygenase</keyword>
<keyword evidence="10 14" id="KW-0408">Iron</keyword>
<dbReference type="PANTHER" id="PTHR46300:SF2">
    <property type="entry name" value="CYTOCHROME P450 MONOOXYGENASE ALNH-RELATED"/>
    <property type="match status" value="1"/>
</dbReference>